<name>A0A0S7BLD5_9CHLR</name>
<reference evidence="1" key="1">
    <citation type="journal article" date="2015" name="Genome Announc.">
        <title>Draft Genome Sequence of Anaerolineae Strain TC1, a Novel Isolate from a Methanogenic Wastewater Treatment System.</title>
        <authorList>
            <person name="Matsuura N."/>
            <person name="Tourlousse D.M."/>
            <person name="Sun L."/>
            <person name="Toyonaga M."/>
            <person name="Kuroda K."/>
            <person name="Ohashi A."/>
            <person name="Cruz R."/>
            <person name="Yamaguchi T."/>
            <person name="Sekiguchi Y."/>
        </authorList>
    </citation>
    <scope>NUCLEOTIDE SEQUENCE [LARGE SCALE GENOMIC DNA]</scope>
    <source>
        <strain evidence="1">TC1</strain>
    </source>
</reference>
<dbReference type="RefSeq" id="WP_062281787.1">
    <property type="nucleotide sequence ID" value="NZ_DF968181.1"/>
</dbReference>
<dbReference type="EMBL" id="DF968181">
    <property type="protein sequence ID" value="GAP41146.1"/>
    <property type="molecule type" value="Genomic_DNA"/>
</dbReference>
<organism evidence="1">
    <name type="scientific">Flexilinea flocculi</name>
    <dbReference type="NCBI Taxonomy" id="1678840"/>
    <lineage>
        <taxon>Bacteria</taxon>
        <taxon>Bacillati</taxon>
        <taxon>Chloroflexota</taxon>
        <taxon>Anaerolineae</taxon>
        <taxon>Anaerolineales</taxon>
        <taxon>Anaerolineaceae</taxon>
        <taxon>Flexilinea</taxon>
    </lineage>
</organism>
<dbReference type="AlphaFoldDB" id="A0A0S7BLD5"/>
<gene>
    <name evidence="1" type="ORF">ATC1_131128</name>
</gene>
<sequence length="63" mass="7423">MNKVEINTFIEEMEAFGDVWEPADVERVYKGMTLEEALNNRRLEMYTFADIIGKVYNRKSTSE</sequence>
<evidence type="ECO:0000313" key="1">
    <source>
        <dbReference type="EMBL" id="GAP41146.1"/>
    </source>
</evidence>
<protein>
    <submittedName>
        <fullName evidence="1">Uncharacterized protein</fullName>
    </submittedName>
</protein>
<evidence type="ECO:0000313" key="2">
    <source>
        <dbReference type="Proteomes" id="UP000053370"/>
    </source>
</evidence>
<dbReference type="Proteomes" id="UP000053370">
    <property type="component" value="Unassembled WGS sequence"/>
</dbReference>
<accession>A0A0S7BLD5</accession>
<dbReference type="STRING" id="1678840.ATC1_131128"/>
<keyword evidence="2" id="KW-1185">Reference proteome</keyword>
<proteinExistence type="predicted"/>